<feature type="compositionally biased region" description="Basic and acidic residues" evidence="1">
    <location>
        <begin position="17"/>
        <end position="26"/>
    </location>
</feature>
<keyword evidence="3" id="KW-1185">Reference proteome</keyword>
<reference evidence="2 3" key="1">
    <citation type="journal article" date="2019" name="Int. J. Syst. Evol. Microbiol.">
        <title>The Global Catalogue of Microorganisms (GCM) 10K type strain sequencing project: providing services to taxonomists for standard genome sequencing and annotation.</title>
        <authorList>
            <consortium name="The Broad Institute Genomics Platform"/>
            <consortium name="The Broad Institute Genome Sequencing Center for Infectious Disease"/>
            <person name="Wu L."/>
            <person name="Ma J."/>
        </authorList>
    </citation>
    <scope>NUCLEOTIDE SEQUENCE [LARGE SCALE GENOMIC DNA]</scope>
    <source>
        <strain evidence="2 3">JCM 14919</strain>
    </source>
</reference>
<gene>
    <name evidence="2" type="ORF">GCM10009786_11720</name>
</gene>
<feature type="region of interest" description="Disordered" evidence="1">
    <location>
        <begin position="1"/>
        <end position="36"/>
    </location>
</feature>
<dbReference type="Proteomes" id="UP001501084">
    <property type="component" value="Unassembled WGS sequence"/>
</dbReference>
<sequence length="343" mass="38565">MDEKADEAEPQSPLEDGLTRPFDDSGHGAPDAVDASQIGAEAFERNVPCLGESQGIYFRRARSSAEMEAAAELAARGHKFRLTREGPAPDDTDLILMLDTFYPDRHTFAATLERALWMTEFAVREEGRGRFGPRSEAIRPIARQSTRRRPETDAERARSEARDSQREAKYRARIKNGWKPKGDVNRFLIERRWNRAFIKEARSNLLNEYLSSLSMEVLGRALTVEGHFMDADALEMLLTYDPWIRELWGEPGIDGAIRRAAEGAVEAFDPEIALAQSLHGTEMAQKSRAKRNAARESKLKEYAAYISKYPKVTDSIVAADFGVSTKTVQNWRKALSTPNNESA</sequence>
<name>A0ABN3B4F6_9MICO</name>
<organism evidence="2 3">
    <name type="scientific">Leucobacter alluvii</name>
    <dbReference type="NCBI Taxonomy" id="340321"/>
    <lineage>
        <taxon>Bacteria</taxon>
        <taxon>Bacillati</taxon>
        <taxon>Actinomycetota</taxon>
        <taxon>Actinomycetes</taxon>
        <taxon>Micrococcales</taxon>
        <taxon>Microbacteriaceae</taxon>
        <taxon>Leucobacter</taxon>
    </lineage>
</organism>
<evidence type="ECO:0000256" key="1">
    <source>
        <dbReference type="SAM" id="MobiDB-lite"/>
    </source>
</evidence>
<feature type="region of interest" description="Disordered" evidence="1">
    <location>
        <begin position="129"/>
        <end position="168"/>
    </location>
</feature>
<dbReference type="RefSeq" id="WP_346057713.1">
    <property type="nucleotide sequence ID" value="NZ_BAAAOP010000005.1"/>
</dbReference>
<comment type="caution">
    <text evidence="2">The sequence shown here is derived from an EMBL/GenBank/DDBJ whole genome shotgun (WGS) entry which is preliminary data.</text>
</comment>
<evidence type="ECO:0008006" key="4">
    <source>
        <dbReference type="Google" id="ProtNLM"/>
    </source>
</evidence>
<feature type="compositionally biased region" description="Basic and acidic residues" evidence="1">
    <location>
        <begin position="148"/>
        <end position="168"/>
    </location>
</feature>
<dbReference type="EMBL" id="BAAAOP010000005">
    <property type="protein sequence ID" value="GAA2187323.1"/>
    <property type="molecule type" value="Genomic_DNA"/>
</dbReference>
<protein>
    <recommendedName>
        <fullName evidence="4">Homeodomain-like domain-containing protein</fullName>
    </recommendedName>
</protein>
<accession>A0ABN3B4F6</accession>
<evidence type="ECO:0000313" key="2">
    <source>
        <dbReference type="EMBL" id="GAA2187323.1"/>
    </source>
</evidence>
<proteinExistence type="predicted"/>
<evidence type="ECO:0000313" key="3">
    <source>
        <dbReference type="Proteomes" id="UP001501084"/>
    </source>
</evidence>